<keyword evidence="1" id="KW-1185">Reference proteome</keyword>
<dbReference type="InParanoid" id="A0A341BW37"/>
<proteinExistence type="predicted"/>
<dbReference type="AlphaFoldDB" id="A0A341BW37"/>
<dbReference type="RefSeq" id="XP_024605902.1">
    <property type="nucleotide sequence ID" value="XM_024750134.1"/>
</dbReference>
<accession>A0A341BW37</accession>
<reference evidence="2" key="1">
    <citation type="submission" date="2025-08" db="UniProtKB">
        <authorList>
            <consortium name="RefSeq"/>
        </authorList>
    </citation>
    <scope>IDENTIFICATION</scope>
    <source>
        <tissue evidence="2">Meat</tissue>
    </source>
</reference>
<dbReference type="GeneID" id="112402909"/>
<evidence type="ECO:0000313" key="1">
    <source>
        <dbReference type="Proteomes" id="UP000252040"/>
    </source>
</evidence>
<sequence>MGVEAALGHSRNPCRQRPALCECVHREKGYNPGPTPSFVHPPNNRAWPLRRPMLPLPTPSGAVAPDASLPGLLLHSQPKSPLWVRPPKPEFQPPAPTCTGGLAPQAGECSAAALTVQFSHCSGCRRPAAVPSSEALKLPCVLAALPVSSSIASSPGHRSHPDSFLPFFLFSYPGAWRFSRPFSSLRSSASVQRVFCATRPTCRCGADVSVGEEPVWRLLAPTLDPDLRSRAAFENQSPNLRLGPGWMPPTL</sequence>
<gene>
    <name evidence="2" type="primary">LOC112402909</name>
</gene>
<dbReference type="Proteomes" id="UP000252040">
    <property type="component" value="Unplaced"/>
</dbReference>
<name>A0A341BW37_NEOAA</name>
<protein>
    <submittedName>
        <fullName evidence="2">Uncharacterized protein LOC112402909</fullName>
    </submittedName>
</protein>
<organism evidence="1 2">
    <name type="scientific">Neophocaena asiaeorientalis asiaeorientalis</name>
    <name type="common">Yangtze finless porpoise</name>
    <name type="synonym">Neophocaena phocaenoides subsp. asiaeorientalis</name>
    <dbReference type="NCBI Taxonomy" id="1706337"/>
    <lineage>
        <taxon>Eukaryota</taxon>
        <taxon>Metazoa</taxon>
        <taxon>Chordata</taxon>
        <taxon>Craniata</taxon>
        <taxon>Vertebrata</taxon>
        <taxon>Euteleostomi</taxon>
        <taxon>Mammalia</taxon>
        <taxon>Eutheria</taxon>
        <taxon>Laurasiatheria</taxon>
        <taxon>Artiodactyla</taxon>
        <taxon>Whippomorpha</taxon>
        <taxon>Cetacea</taxon>
        <taxon>Odontoceti</taxon>
        <taxon>Phocoenidae</taxon>
        <taxon>Neophocaena</taxon>
    </lineage>
</organism>
<evidence type="ECO:0000313" key="2">
    <source>
        <dbReference type="RefSeq" id="XP_024605902.1"/>
    </source>
</evidence>
<dbReference type="KEGG" id="nasi:112402909"/>